<dbReference type="Pfam" id="PF02230">
    <property type="entry name" value="Abhydrolase_2"/>
    <property type="match status" value="1"/>
</dbReference>
<keyword evidence="3" id="KW-0378">Hydrolase</keyword>
<keyword evidence="4" id="KW-1185">Reference proteome</keyword>
<dbReference type="Proteomes" id="UP000278398">
    <property type="component" value="Unassembled WGS sequence"/>
</dbReference>
<evidence type="ECO:0000313" key="4">
    <source>
        <dbReference type="Proteomes" id="UP000278398"/>
    </source>
</evidence>
<dbReference type="Gene3D" id="3.40.50.1820">
    <property type="entry name" value="alpha/beta hydrolase"/>
    <property type="match status" value="1"/>
</dbReference>
<dbReference type="OrthoDB" id="9785698at2"/>
<gene>
    <name evidence="3" type="ORF">EJC49_00570</name>
</gene>
<dbReference type="GO" id="GO:0016787">
    <property type="term" value="F:hydrolase activity"/>
    <property type="evidence" value="ECO:0007669"/>
    <property type="project" value="UniProtKB-KW"/>
</dbReference>
<dbReference type="InterPro" id="IPR003140">
    <property type="entry name" value="PLipase/COase/thioEstase"/>
</dbReference>
<dbReference type="EMBL" id="RWKW01000002">
    <property type="protein sequence ID" value="RST88413.1"/>
    <property type="molecule type" value="Genomic_DNA"/>
</dbReference>
<name>A0A3S0AAL9_9HYPH</name>
<feature type="chain" id="PRO_5018563328" evidence="1">
    <location>
        <begin position="22"/>
        <end position="250"/>
    </location>
</feature>
<keyword evidence="1" id="KW-0732">Signal</keyword>
<dbReference type="AlphaFoldDB" id="A0A3S0AAL9"/>
<dbReference type="SUPFAM" id="SSF53474">
    <property type="entry name" value="alpha/beta-Hydrolases"/>
    <property type="match status" value="1"/>
</dbReference>
<proteinExistence type="predicted"/>
<evidence type="ECO:0000313" key="3">
    <source>
        <dbReference type="EMBL" id="RST88413.1"/>
    </source>
</evidence>
<evidence type="ECO:0000259" key="2">
    <source>
        <dbReference type="Pfam" id="PF02230"/>
    </source>
</evidence>
<accession>A0A3S0AAL9</accession>
<reference evidence="3 4" key="1">
    <citation type="submission" date="2018-12" db="EMBL/GenBank/DDBJ databases">
        <title>Mesorhizobium carbonis sp. nov., isolated from coal mine water.</title>
        <authorList>
            <person name="Xin W."/>
            <person name="Xu Z."/>
            <person name="Xiang F."/>
            <person name="Zhang J."/>
            <person name="Xi L."/>
            <person name="Liu J."/>
        </authorList>
    </citation>
    <scope>NUCLEOTIDE SEQUENCE [LARGE SCALE GENOMIC DNA]</scope>
    <source>
        <strain evidence="3 4">B2.3</strain>
    </source>
</reference>
<sequence>MRAIPALTILLAVLTPPNALARDDAVRPLVVAALEGKGEQATLSKSAEFAFEVVRPEKPNGQTMVLLHGSGGNETSLVKLASRIAPHATLLGIRGRVTQDGRTRWYKRLDPVTFDQDDVRAESQAFASFLGRTALELDIDLSRTVFLGYSNGANLIAATALLHPGLVRKAALLRPMSVLDRPPTPALAGASLLMIAGETDSTYAPFAPALEELLESCGAAVDARIIPSDHMIGEEDARIVAEWLATPAGD</sequence>
<comment type="caution">
    <text evidence="3">The sequence shown here is derived from an EMBL/GenBank/DDBJ whole genome shotgun (WGS) entry which is preliminary data.</text>
</comment>
<evidence type="ECO:0000256" key="1">
    <source>
        <dbReference type="SAM" id="SignalP"/>
    </source>
</evidence>
<dbReference type="InterPro" id="IPR029058">
    <property type="entry name" value="AB_hydrolase_fold"/>
</dbReference>
<organism evidence="3 4">
    <name type="scientific">Aquibium carbonis</name>
    <dbReference type="NCBI Taxonomy" id="2495581"/>
    <lineage>
        <taxon>Bacteria</taxon>
        <taxon>Pseudomonadati</taxon>
        <taxon>Pseudomonadota</taxon>
        <taxon>Alphaproteobacteria</taxon>
        <taxon>Hyphomicrobiales</taxon>
        <taxon>Phyllobacteriaceae</taxon>
        <taxon>Aquibium</taxon>
    </lineage>
</organism>
<feature type="domain" description="Phospholipase/carboxylesterase/thioesterase" evidence="2">
    <location>
        <begin position="51"/>
        <end position="172"/>
    </location>
</feature>
<feature type="signal peptide" evidence="1">
    <location>
        <begin position="1"/>
        <end position="21"/>
    </location>
</feature>
<protein>
    <submittedName>
        <fullName evidence="3">Alpha/beta hydrolase</fullName>
    </submittedName>
</protein>